<feature type="non-terminal residue" evidence="2">
    <location>
        <position position="1"/>
    </location>
</feature>
<protein>
    <submittedName>
        <fullName evidence="2">IP06447p</fullName>
    </submittedName>
</protein>
<dbReference type="HOGENOM" id="CLU_1497778_0_0_1"/>
<dbReference type="VEuPathDB" id="VectorBase:FBgn0035611"/>
<proteinExistence type="evidence at transcript level"/>
<evidence type="ECO:0000313" key="2">
    <source>
        <dbReference type="EMBL" id="ABC86439.1"/>
    </source>
</evidence>
<name>Q29QL3_DROME</name>
<sequence length="225" mass="24538">PSSCLGFQSSLAGKSTVPPYSDCFVFNMVKSSVMFIKLFTLMLAVTGAWSAALPENQVATATRTTTSDLATAETSAKLLNLFGTGSGYPNYGYNYNRPSNPYYPGYNTNYYGSSGYYPGSGYGSTTYYPNQGSYGSSGYYPTQGYNYYSTSSYPTTNILGSQGGGYGGYGGYGGNGGFRQYSGYWQRDYQGQRNRGYGYYDDTDRLGLPISRDRSYGSSSYRGYN</sequence>
<dbReference type="ExpressionAtlas" id="Q29QL3">
    <property type="expression patterns" value="baseline and differential"/>
</dbReference>
<feature type="transmembrane region" description="Helical" evidence="1">
    <location>
        <begin position="34"/>
        <end position="53"/>
    </location>
</feature>
<keyword evidence="1" id="KW-0812">Transmembrane</keyword>
<dbReference type="Bgee" id="FBgn0035611">
    <property type="expression patterns" value="Expressed in second segment of antenna (Drosophila) and 27 other cell types or tissues"/>
</dbReference>
<dbReference type="OrthoDB" id="7872511at2759"/>
<reference evidence="2" key="1">
    <citation type="submission" date="2006-01" db="EMBL/GenBank/DDBJ databases">
        <authorList>
            <person name="Stapleton M."/>
            <person name="Carlson J."/>
            <person name="Chavez C."/>
            <person name="Frise E."/>
            <person name="George R."/>
            <person name="Pacleb J."/>
            <person name="Park S."/>
            <person name="Wan K."/>
            <person name="Yu C."/>
            <person name="Celniker S."/>
        </authorList>
    </citation>
    <scope>NUCLEOTIDE SEQUENCE</scope>
</reference>
<keyword evidence="1" id="KW-0472">Membrane</keyword>
<dbReference type="EMBL" id="BT024377">
    <property type="protein sequence ID" value="ABC86439.1"/>
    <property type="molecule type" value="mRNA"/>
</dbReference>
<keyword evidence="1" id="KW-1133">Transmembrane helix</keyword>
<dbReference type="AlphaFoldDB" id="Q29QL3"/>
<accession>Q29QL3</accession>
<evidence type="ECO:0000256" key="1">
    <source>
        <dbReference type="SAM" id="Phobius"/>
    </source>
</evidence>
<organism evidence="2">
    <name type="scientific">Drosophila melanogaster</name>
    <name type="common">Fruit fly</name>
    <dbReference type="NCBI Taxonomy" id="7227"/>
    <lineage>
        <taxon>Eukaryota</taxon>
        <taxon>Metazoa</taxon>
        <taxon>Ecdysozoa</taxon>
        <taxon>Arthropoda</taxon>
        <taxon>Hexapoda</taxon>
        <taxon>Insecta</taxon>
        <taxon>Pterygota</taxon>
        <taxon>Neoptera</taxon>
        <taxon>Endopterygota</taxon>
        <taxon>Diptera</taxon>
        <taxon>Brachycera</taxon>
        <taxon>Muscomorpha</taxon>
        <taxon>Ephydroidea</taxon>
        <taxon>Drosophilidae</taxon>
        <taxon>Drosophila</taxon>
        <taxon>Sophophora</taxon>
    </lineage>
</organism>